<evidence type="ECO:0000256" key="2">
    <source>
        <dbReference type="ARBA" id="ARBA00022670"/>
    </source>
</evidence>
<gene>
    <name evidence="7" type="ORF">CBW65_00350</name>
</gene>
<keyword evidence="8" id="KW-1185">Reference proteome</keyword>
<dbReference type="PROSITE" id="PS51935">
    <property type="entry name" value="NLPC_P60"/>
    <property type="match status" value="1"/>
</dbReference>
<dbReference type="InterPro" id="IPR002477">
    <property type="entry name" value="Peptidoglycan-bd-like"/>
</dbReference>
<dbReference type="Gene3D" id="1.10.101.10">
    <property type="entry name" value="PGBD-like superfamily/PGBD"/>
    <property type="match status" value="1"/>
</dbReference>
<evidence type="ECO:0000313" key="8">
    <source>
        <dbReference type="Proteomes" id="UP000195437"/>
    </source>
</evidence>
<dbReference type="KEGG" id="tum:CBW65_00350"/>
<feature type="chain" id="PRO_5012304815" description="NlpC/P60 domain-containing protein" evidence="5">
    <location>
        <begin position="28"/>
        <end position="241"/>
    </location>
</feature>
<dbReference type="InterPro" id="IPR036365">
    <property type="entry name" value="PGBD-like_sf"/>
</dbReference>
<reference evidence="8" key="1">
    <citation type="submission" date="2017-05" db="EMBL/GenBank/DDBJ databases">
        <authorList>
            <person name="Sung H."/>
        </authorList>
    </citation>
    <scope>NUCLEOTIDE SEQUENCE [LARGE SCALE GENOMIC DNA]</scope>
    <source>
        <strain evidence="8">AR23208</strain>
    </source>
</reference>
<evidence type="ECO:0000256" key="3">
    <source>
        <dbReference type="ARBA" id="ARBA00022801"/>
    </source>
</evidence>
<evidence type="ECO:0000256" key="5">
    <source>
        <dbReference type="SAM" id="SignalP"/>
    </source>
</evidence>
<accession>A0A1Y0IIK0</accession>
<dbReference type="InterPro" id="IPR000064">
    <property type="entry name" value="NLP_P60_dom"/>
</dbReference>
<keyword evidence="5" id="KW-0732">Signal</keyword>
<dbReference type="AlphaFoldDB" id="A0A1Y0IIK0"/>
<evidence type="ECO:0000259" key="6">
    <source>
        <dbReference type="PROSITE" id="PS51935"/>
    </source>
</evidence>
<evidence type="ECO:0000256" key="4">
    <source>
        <dbReference type="ARBA" id="ARBA00022807"/>
    </source>
</evidence>
<dbReference type="InterPro" id="IPR036366">
    <property type="entry name" value="PGBDSf"/>
</dbReference>
<dbReference type="GO" id="GO:0008234">
    <property type="term" value="F:cysteine-type peptidase activity"/>
    <property type="evidence" value="ECO:0007669"/>
    <property type="project" value="UniProtKB-KW"/>
</dbReference>
<feature type="domain" description="NlpC/P60" evidence="6">
    <location>
        <begin position="118"/>
        <end position="241"/>
    </location>
</feature>
<organism evidence="7 8">
    <name type="scientific">Tumebacillus avium</name>
    <dbReference type="NCBI Taxonomy" id="1903704"/>
    <lineage>
        <taxon>Bacteria</taxon>
        <taxon>Bacillati</taxon>
        <taxon>Bacillota</taxon>
        <taxon>Bacilli</taxon>
        <taxon>Bacillales</taxon>
        <taxon>Alicyclobacillaceae</taxon>
        <taxon>Tumebacillus</taxon>
    </lineage>
</organism>
<dbReference type="Pfam" id="PF01471">
    <property type="entry name" value="PG_binding_1"/>
    <property type="match status" value="1"/>
</dbReference>
<keyword evidence="3" id="KW-0378">Hydrolase</keyword>
<dbReference type="GO" id="GO:0006508">
    <property type="term" value="P:proteolysis"/>
    <property type="evidence" value="ECO:0007669"/>
    <property type="project" value="UniProtKB-KW"/>
</dbReference>
<dbReference type="Gene3D" id="3.90.1720.10">
    <property type="entry name" value="endopeptidase domain like (from Nostoc punctiforme)"/>
    <property type="match status" value="1"/>
</dbReference>
<evidence type="ECO:0000313" key="7">
    <source>
        <dbReference type="EMBL" id="ARU59666.1"/>
    </source>
</evidence>
<dbReference type="RefSeq" id="WP_087455054.1">
    <property type="nucleotide sequence ID" value="NZ_CP021434.1"/>
</dbReference>
<comment type="similarity">
    <text evidence="1">Belongs to the peptidase C40 family.</text>
</comment>
<name>A0A1Y0IIK0_9BACL</name>
<protein>
    <recommendedName>
        <fullName evidence="6">NlpC/P60 domain-containing protein</fullName>
    </recommendedName>
</protein>
<dbReference type="Proteomes" id="UP000195437">
    <property type="component" value="Chromosome"/>
</dbReference>
<dbReference type="SUPFAM" id="SSF54001">
    <property type="entry name" value="Cysteine proteinases"/>
    <property type="match status" value="1"/>
</dbReference>
<dbReference type="PANTHER" id="PTHR47053:SF1">
    <property type="entry name" value="MUREIN DD-ENDOPEPTIDASE MEPH-RELATED"/>
    <property type="match status" value="1"/>
</dbReference>
<proteinExistence type="inferred from homology"/>
<keyword evidence="2" id="KW-0645">Protease</keyword>
<dbReference type="Pfam" id="PF00877">
    <property type="entry name" value="NLPC_P60"/>
    <property type="match status" value="1"/>
</dbReference>
<evidence type="ECO:0000256" key="1">
    <source>
        <dbReference type="ARBA" id="ARBA00007074"/>
    </source>
</evidence>
<dbReference type="SUPFAM" id="SSF47090">
    <property type="entry name" value="PGBD-like"/>
    <property type="match status" value="1"/>
</dbReference>
<sequence length="241" mass="27110">MRLFAKRMLCSVLIAASLICTGLPAQAKSHVPQQQPATEAAVNLPNTLTSGLLKQGYSGWAVRQLQTNLKTLGFYKYWKITGYYGTVTKQAVKNFQLAYSIRADGVVGPVTQREISHAILKRKMIADTTHYTGIKYVWGAESPSQGFDCSGFVYYMFRKFGVNIPRTTSSGLYKYGRAINRWKMQPGDLVFFAVEGQHISHVGFYMGNNKFISATSSKGIWVYSMSNTYWGPHFVGARRYY</sequence>
<dbReference type="InterPro" id="IPR051202">
    <property type="entry name" value="Peptidase_C40"/>
</dbReference>
<keyword evidence="4" id="KW-0788">Thiol protease</keyword>
<dbReference type="EMBL" id="CP021434">
    <property type="protein sequence ID" value="ARU59666.1"/>
    <property type="molecule type" value="Genomic_DNA"/>
</dbReference>
<feature type="signal peptide" evidence="5">
    <location>
        <begin position="1"/>
        <end position="27"/>
    </location>
</feature>
<dbReference type="PANTHER" id="PTHR47053">
    <property type="entry name" value="MUREIN DD-ENDOPEPTIDASE MEPH-RELATED"/>
    <property type="match status" value="1"/>
</dbReference>
<dbReference type="OrthoDB" id="9813368at2"/>
<dbReference type="InterPro" id="IPR038765">
    <property type="entry name" value="Papain-like_cys_pep_sf"/>
</dbReference>